<dbReference type="InterPro" id="IPR019786">
    <property type="entry name" value="Zinc_finger_PHD-type_CS"/>
</dbReference>
<dbReference type="Gene3D" id="3.40.395.10">
    <property type="entry name" value="Adenoviral Proteinase, Chain A"/>
    <property type="match status" value="1"/>
</dbReference>
<evidence type="ECO:0000259" key="9">
    <source>
        <dbReference type="PROSITE" id="PS50016"/>
    </source>
</evidence>
<evidence type="ECO:0000256" key="8">
    <source>
        <dbReference type="PROSITE-ProRule" id="PRU00146"/>
    </source>
</evidence>
<dbReference type="Pfam" id="PF00628">
    <property type="entry name" value="PHD"/>
    <property type="match status" value="1"/>
</dbReference>
<dbReference type="Proteomes" id="UP000752171">
    <property type="component" value="Unassembled WGS sequence"/>
</dbReference>
<dbReference type="GO" id="GO:0006508">
    <property type="term" value="P:proteolysis"/>
    <property type="evidence" value="ECO:0007669"/>
    <property type="project" value="UniProtKB-KW"/>
</dbReference>
<dbReference type="GO" id="GO:0016926">
    <property type="term" value="P:protein desumoylation"/>
    <property type="evidence" value="ECO:0007669"/>
    <property type="project" value="TreeGrafter"/>
</dbReference>
<dbReference type="EMBL" id="JAICCE010000012">
    <property type="protein sequence ID" value="KAG9270381.1"/>
    <property type="molecule type" value="Genomic_DNA"/>
</dbReference>
<sequence length="235" mass="26937">MDIARLAPGKELESEVINAYIYARVRNHNQACDKKAYMIDTFAMSKIWQGTPNILRKWNPREYTIILGVINEHHHWTLVVMYPSQKKTIFMDPLGETKNKVIKCLKTTRDFMRTKGCKVSGWTCDVIPHPRQKDVTSCGVFVCKFAEQILRGEAVHFLNTDQAVDLIRKDMAEFLTQESEDLSNICCYCGEEDPSDPVLAPEWIACDGCNRWFHQSCARNPPAEEEFYCSSCSAV</sequence>
<dbReference type="InterPro" id="IPR001965">
    <property type="entry name" value="Znf_PHD"/>
</dbReference>
<dbReference type="InterPro" id="IPR003653">
    <property type="entry name" value="Peptidase_C48_C"/>
</dbReference>
<dbReference type="PANTHER" id="PTHR12606:SF10">
    <property type="entry name" value="SENTRIN-SPECIFIC PROTEASE 5"/>
    <property type="match status" value="1"/>
</dbReference>
<organism evidence="12 14">
    <name type="scientific">Astyanax mexicanus</name>
    <name type="common">Blind cave fish</name>
    <name type="synonym">Astyanax fasciatus mexicanus</name>
    <dbReference type="NCBI Taxonomy" id="7994"/>
    <lineage>
        <taxon>Eukaryota</taxon>
        <taxon>Metazoa</taxon>
        <taxon>Chordata</taxon>
        <taxon>Craniata</taxon>
        <taxon>Vertebrata</taxon>
        <taxon>Euteleostomi</taxon>
        <taxon>Actinopterygii</taxon>
        <taxon>Neopterygii</taxon>
        <taxon>Teleostei</taxon>
        <taxon>Ostariophysi</taxon>
        <taxon>Characiformes</taxon>
        <taxon>Characoidei</taxon>
        <taxon>Acestrorhamphidae</taxon>
        <taxon>Acestrorhamphinae</taxon>
        <taxon>Astyanax</taxon>
    </lineage>
</organism>
<keyword evidence="3" id="KW-0479">Metal-binding</keyword>
<evidence type="ECO:0000256" key="6">
    <source>
        <dbReference type="ARBA" id="ARBA00022807"/>
    </source>
</evidence>
<keyword evidence="2 12" id="KW-0645">Protease</keyword>
<dbReference type="InterPro" id="IPR011011">
    <property type="entry name" value="Znf_FYVE_PHD"/>
</dbReference>
<dbReference type="PROSITE" id="PS50016">
    <property type="entry name" value="ZF_PHD_2"/>
    <property type="match status" value="1"/>
</dbReference>
<reference evidence="12 14" key="1">
    <citation type="submission" date="2021-07" db="EMBL/GenBank/DDBJ databases">
        <authorList>
            <person name="Imarazene B."/>
            <person name="Zahm M."/>
            <person name="Klopp C."/>
            <person name="Cabau C."/>
            <person name="Beille S."/>
            <person name="Jouanno E."/>
            <person name="Castinel A."/>
            <person name="Lluch J."/>
            <person name="Gil L."/>
            <person name="Kuchtly C."/>
            <person name="Lopez Roques C."/>
            <person name="Donnadieu C."/>
            <person name="Parrinello H."/>
            <person name="Journot L."/>
            <person name="Du K."/>
            <person name="Schartl M."/>
            <person name="Retaux S."/>
            <person name="Guiguen Y."/>
        </authorList>
    </citation>
    <scope>NUCLEOTIDE SEQUENCE [LARGE SCALE GENOMIC DNA]</scope>
    <source>
        <strain evidence="12">Pach_M1</strain>
        <tissue evidence="12">Testis</tissue>
    </source>
</reference>
<evidence type="ECO:0000313" key="12">
    <source>
        <dbReference type="EMBL" id="KAG9270390.1"/>
    </source>
</evidence>
<dbReference type="GO" id="GO:0005634">
    <property type="term" value="C:nucleus"/>
    <property type="evidence" value="ECO:0007669"/>
    <property type="project" value="TreeGrafter"/>
</dbReference>
<evidence type="ECO:0000313" key="13">
    <source>
        <dbReference type="EMBL" id="KAG9281933.1"/>
    </source>
</evidence>
<gene>
    <name evidence="12" type="primary">SENP2</name>
    <name evidence="11" type="ORF">AMEX_G15325</name>
    <name evidence="12" type="ORF">AMEX_G15334</name>
    <name evidence="13" type="ORF">AMEX_G511</name>
</gene>
<evidence type="ECO:0000256" key="7">
    <source>
        <dbReference type="ARBA" id="ARBA00022833"/>
    </source>
</evidence>
<accession>A0A8T2LFR8</accession>
<dbReference type="AlphaFoldDB" id="A0A8T2LFR8"/>
<protein>
    <submittedName>
        <fullName evidence="12">Sentrin-specific protease-like</fullName>
    </submittedName>
</protein>
<dbReference type="Pfam" id="PF02902">
    <property type="entry name" value="Peptidase_C48"/>
    <property type="match status" value="1"/>
</dbReference>
<keyword evidence="4 8" id="KW-0863">Zinc-finger</keyword>
<dbReference type="Gene3D" id="3.30.40.10">
    <property type="entry name" value="Zinc/RING finger domain, C3HC4 (zinc finger)"/>
    <property type="match status" value="1"/>
</dbReference>
<evidence type="ECO:0000256" key="1">
    <source>
        <dbReference type="ARBA" id="ARBA00005234"/>
    </source>
</evidence>
<keyword evidence="6" id="KW-0788">Thiol protease</keyword>
<comment type="caution">
    <text evidence="12">The sequence shown here is derived from an EMBL/GenBank/DDBJ whole genome shotgun (WGS) entry which is preliminary data.</text>
</comment>
<evidence type="ECO:0000313" key="11">
    <source>
        <dbReference type="EMBL" id="KAG9270381.1"/>
    </source>
</evidence>
<evidence type="ECO:0000259" key="10">
    <source>
        <dbReference type="PROSITE" id="PS50600"/>
    </source>
</evidence>
<dbReference type="GO" id="GO:0008270">
    <property type="term" value="F:zinc ion binding"/>
    <property type="evidence" value="ECO:0007669"/>
    <property type="project" value="UniProtKB-KW"/>
</dbReference>
<dbReference type="EMBL" id="JAICCE010000012">
    <property type="protein sequence ID" value="KAG9270390.1"/>
    <property type="molecule type" value="Genomic_DNA"/>
</dbReference>
<name>A0A8T2LFR8_ASTMX</name>
<dbReference type="PANTHER" id="PTHR12606">
    <property type="entry name" value="SENTRIN/SUMO-SPECIFIC PROTEASE"/>
    <property type="match status" value="1"/>
</dbReference>
<dbReference type="SUPFAM" id="SSF57903">
    <property type="entry name" value="FYVE/PHD zinc finger"/>
    <property type="match status" value="1"/>
</dbReference>
<dbReference type="SMART" id="SM00249">
    <property type="entry name" value="PHD"/>
    <property type="match status" value="1"/>
</dbReference>
<proteinExistence type="inferred from homology"/>
<evidence type="ECO:0000256" key="4">
    <source>
        <dbReference type="ARBA" id="ARBA00022771"/>
    </source>
</evidence>
<keyword evidence="5" id="KW-0378">Hydrolase</keyword>
<evidence type="ECO:0000313" key="14">
    <source>
        <dbReference type="Proteomes" id="UP000752171"/>
    </source>
</evidence>
<dbReference type="InterPro" id="IPR038765">
    <property type="entry name" value="Papain-like_cys_pep_sf"/>
</dbReference>
<evidence type="ECO:0000256" key="3">
    <source>
        <dbReference type="ARBA" id="ARBA00022723"/>
    </source>
</evidence>
<dbReference type="OrthoDB" id="1939479at2759"/>
<dbReference type="SUPFAM" id="SSF54001">
    <property type="entry name" value="Cysteine proteinases"/>
    <property type="match status" value="1"/>
</dbReference>
<keyword evidence="7" id="KW-0862">Zinc</keyword>
<comment type="similarity">
    <text evidence="1">Belongs to the peptidase C48 family.</text>
</comment>
<dbReference type="PROSITE" id="PS50600">
    <property type="entry name" value="ULP_PROTEASE"/>
    <property type="match status" value="1"/>
</dbReference>
<feature type="domain" description="PHD-type" evidence="9">
    <location>
        <begin position="183"/>
        <end position="235"/>
    </location>
</feature>
<dbReference type="GO" id="GO:0016929">
    <property type="term" value="F:deSUMOylase activity"/>
    <property type="evidence" value="ECO:0007669"/>
    <property type="project" value="TreeGrafter"/>
</dbReference>
<dbReference type="PROSITE" id="PS01359">
    <property type="entry name" value="ZF_PHD_1"/>
    <property type="match status" value="1"/>
</dbReference>
<evidence type="ECO:0000256" key="5">
    <source>
        <dbReference type="ARBA" id="ARBA00022801"/>
    </source>
</evidence>
<evidence type="ECO:0000256" key="2">
    <source>
        <dbReference type="ARBA" id="ARBA00022670"/>
    </source>
</evidence>
<dbReference type="EMBL" id="JAICCE010000001">
    <property type="protein sequence ID" value="KAG9281933.1"/>
    <property type="molecule type" value="Genomic_DNA"/>
</dbReference>
<dbReference type="InterPro" id="IPR013083">
    <property type="entry name" value="Znf_RING/FYVE/PHD"/>
</dbReference>
<feature type="domain" description="Ubiquitin-like protease family profile" evidence="10">
    <location>
        <begin position="1"/>
        <end position="149"/>
    </location>
</feature>
<dbReference type="InterPro" id="IPR019787">
    <property type="entry name" value="Znf_PHD-finger"/>
</dbReference>